<evidence type="ECO:0000256" key="10">
    <source>
        <dbReference type="ARBA" id="ARBA00022960"/>
    </source>
</evidence>
<dbReference type="SUPFAM" id="SSF56176">
    <property type="entry name" value="FAD-binding/transporter-associated domain-like"/>
    <property type="match status" value="1"/>
</dbReference>
<evidence type="ECO:0000256" key="3">
    <source>
        <dbReference type="ARBA" id="ARBA00004496"/>
    </source>
</evidence>
<dbReference type="GO" id="GO:0071949">
    <property type="term" value="F:FAD binding"/>
    <property type="evidence" value="ECO:0007669"/>
    <property type="project" value="InterPro"/>
</dbReference>
<keyword evidence="14 16" id="KW-0961">Cell wall biogenesis/degradation</keyword>
<evidence type="ECO:0000256" key="5">
    <source>
        <dbReference type="ARBA" id="ARBA00022490"/>
    </source>
</evidence>
<comment type="subcellular location">
    <subcellularLocation>
        <location evidence="3 16">Cytoplasm</location>
    </subcellularLocation>
</comment>
<comment type="similarity">
    <text evidence="16">Belongs to the MurB family.</text>
</comment>
<feature type="domain" description="FAD-binding PCMH-type" evidence="17">
    <location>
        <begin position="16"/>
        <end position="189"/>
    </location>
</feature>
<dbReference type="PROSITE" id="PS51387">
    <property type="entry name" value="FAD_PCMH"/>
    <property type="match status" value="1"/>
</dbReference>
<comment type="cofactor">
    <cofactor evidence="1 16">
        <name>FAD</name>
        <dbReference type="ChEBI" id="CHEBI:57692"/>
    </cofactor>
</comment>
<dbReference type="SUPFAM" id="SSF56194">
    <property type="entry name" value="Uridine diphospho-N-Acetylenolpyruvylglucosamine reductase, MurB, C-terminal domain"/>
    <property type="match status" value="1"/>
</dbReference>
<dbReference type="Proteomes" id="UP000754563">
    <property type="component" value="Unassembled WGS sequence"/>
</dbReference>
<comment type="pathway">
    <text evidence="4 16">Cell wall biogenesis; peptidoglycan biosynthesis.</text>
</comment>
<evidence type="ECO:0000256" key="9">
    <source>
        <dbReference type="ARBA" id="ARBA00022857"/>
    </source>
</evidence>
<evidence type="ECO:0000256" key="2">
    <source>
        <dbReference type="ARBA" id="ARBA00003921"/>
    </source>
</evidence>
<dbReference type="EC" id="1.3.1.98" evidence="16"/>
<dbReference type="PANTHER" id="PTHR21071:SF4">
    <property type="entry name" value="UDP-N-ACETYLENOLPYRUVOYLGLUCOSAMINE REDUCTASE"/>
    <property type="match status" value="1"/>
</dbReference>
<evidence type="ECO:0000256" key="12">
    <source>
        <dbReference type="ARBA" id="ARBA00023002"/>
    </source>
</evidence>
<keyword evidence="5 16" id="KW-0963">Cytoplasm</keyword>
<dbReference type="AlphaFoldDB" id="A0A955L838"/>
<dbReference type="GO" id="GO:0009252">
    <property type="term" value="P:peptidoglycan biosynthetic process"/>
    <property type="evidence" value="ECO:0007669"/>
    <property type="project" value="UniProtKB-UniRule"/>
</dbReference>
<evidence type="ECO:0000256" key="16">
    <source>
        <dbReference type="HAMAP-Rule" id="MF_00037"/>
    </source>
</evidence>
<dbReference type="NCBIfam" id="TIGR00179">
    <property type="entry name" value="murB"/>
    <property type="match status" value="1"/>
</dbReference>
<dbReference type="GO" id="GO:0071555">
    <property type="term" value="P:cell wall organization"/>
    <property type="evidence" value="ECO:0007669"/>
    <property type="project" value="UniProtKB-KW"/>
</dbReference>
<evidence type="ECO:0000256" key="15">
    <source>
        <dbReference type="ARBA" id="ARBA00048914"/>
    </source>
</evidence>
<dbReference type="InterPro" id="IPR016169">
    <property type="entry name" value="FAD-bd_PCMH_sub2"/>
</dbReference>
<dbReference type="HAMAP" id="MF_00037">
    <property type="entry name" value="MurB"/>
    <property type="match status" value="1"/>
</dbReference>
<dbReference type="EMBL" id="JAGQLH010000048">
    <property type="protein sequence ID" value="MCA9385832.1"/>
    <property type="molecule type" value="Genomic_DNA"/>
</dbReference>
<dbReference type="InterPro" id="IPR036318">
    <property type="entry name" value="FAD-bd_PCMH-like_sf"/>
</dbReference>
<keyword evidence="7 16" id="KW-0285">Flavoprotein</keyword>
<organism evidence="18 19">
    <name type="scientific">Candidatus Dojkabacteria bacterium</name>
    <dbReference type="NCBI Taxonomy" id="2099670"/>
    <lineage>
        <taxon>Bacteria</taxon>
        <taxon>Candidatus Dojkabacteria</taxon>
    </lineage>
</organism>
<comment type="caution">
    <text evidence="16">Lacks conserved residue(s) required for the propagation of feature annotation.</text>
</comment>
<evidence type="ECO:0000256" key="6">
    <source>
        <dbReference type="ARBA" id="ARBA00022618"/>
    </source>
</evidence>
<evidence type="ECO:0000256" key="4">
    <source>
        <dbReference type="ARBA" id="ARBA00004752"/>
    </source>
</evidence>
<dbReference type="InterPro" id="IPR006094">
    <property type="entry name" value="Oxid_FAD_bind_N"/>
</dbReference>
<dbReference type="GO" id="GO:0008360">
    <property type="term" value="P:regulation of cell shape"/>
    <property type="evidence" value="ECO:0007669"/>
    <property type="project" value="UniProtKB-KW"/>
</dbReference>
<keyword evidence="6 16" id="KW-0132">Cell division</keyword>
<evidence type="ECO:0000259" key="17">
    <source>
        <dbReference type="PROSITE" id="PS51387"/>
    </source>
</evidence>
<comment type="caution">
    <text evidence="18">The sequence shown here is derived from an EMBL/GenBank/DDBJ whole genome shotgun (WGS) entry which is preliminary data.</text>
</comment>
<evidence type="ECO:0000256" key="11">
    <source>
        <dbReference type="ARBA" id="ARBA00022984"/>
    </source>
</evidence>
<dbReference type="Pfam" id="PF01565">
    <property type="entry name" value="FAD_binding_4"/>
    <property type="match status" value="1"/>
</dbReference>
<dbReference type="InterPro" id="IPR036635">
    <property type="entry name" value="MurB_C_sf"/>
</dbReference>
<dbReference type="Pfam" id="PF02873">
    <property type="entry name" value="MurB_C"/>
    <property type="match status" value="1"/>
</dbReference>
<dbReference type="PANTHER" id="PTHR21071">
    <property type="entry name" value="UDP-N-ACETYLENOLPYRUVOYLGLUCOSAMINE REDUCTASE"/>
    <property type="match status" value="1"/>
</dbReference>
<comment type="catalytic activity">
    <reaction evidence="15 16">
        <text>UDP-N-acetyl-alpha-D-muramate + NADP(+) = UDP-N-acetyl-3-O-(1-carboxyvinyl)-alpha-D-glucosamine + NADPH + H(+)</text>
        <dbReference type="Rhea" id="RHEA:12248"/>
        <dbReference type="ChEBI" id="CHEBI:15378"/>
        <dbReference type="ChEBI" id="CHEBI:57783"/>
        <dbReference type="ChEBI" id="CHEBI:58349"/>
        <dbReference type="ChEBI" id="CHEBI:68483"/>
        <dbReference type="ChEBI" id="CHEBI:70757"/>
        <dbReference type="EC" id="1.3.1.98"/>
    </reaction>
</comment>
<dbReference type="Gene3D" id="3.90.78.10">
    <property type="entry name" value="UDP-N-acetylenolpyruvoylglucosamine reductase, C-terminal domain"/>
    <property type="match status" value="1"/>
</dbReference>
<keyword evidence="13 16" id="KW-0131">Cell cycle</keyword>
<dbReference type="GO" id="GO:0051301">
    <property type="term" value="P:cell division"/>
    <property type="evidence" value="ECO:0007669"/>
    <property type="project" value="UniProtKB-KW"/>
</dbReference>
<evidence type="ECO:0000256" key="1">
    <source>
        <dbReference type="ARBA" id="ARBA00001974"/>
    </source>
</evidence>
<dbReference type="InterPro" id="IPR016167">
    <property type="entry name" value="FAD-bd_PCMH_sub1"/>
</dbReference>
<keyword evidence="12 16" id="KW-0560">Oxidoreductase</keyword>
<protein>
    <recommendedName>
        <fullName evidence="16">UDP-N-acetylenolpyruvoylglucosamine reductase</fullName>
        <ecNumber evidence="16">1.3.1.98</ecNumber>
    </recommendedName>
    <alternativeName>
        <fullName evidence="16">UDP-N-acetylmuramate dehydrogenase</fullName>
    </alternativeName>
</protein>
<evidence type="ECO:0000256" key="13">
    <source>
        <dbReference type="ARBA" id="ARBA00023306"/>
    </source>
</evidence>
<dbReference type="InterPro" id="IPR011601">
    <property type="entry name" value="MurB_C"/>
</dbReference>
<keyword evidence="11 16" id="KW-0573">Peptidoglycan synthesis</keyword>
<dbReference type="Gene3D" id="3.30.465.10">
    <property type="match status" value="1"/>
</dbReference>
<evidence type="ECO:0000256" key="14">
    <source>
        <dbReference type="ARBA" id="ARBA00023316"/>
    </source>
</evidence>
<evidence type="ECO:0000256" key="7">
    <source>
        <dbReference type="ARBA" id="ARBA00022630"/>
    </source>
</evidence>
<evidence type="ECO:0000256" key="8">
    <source>
        <dbReference type="ARBA" id="ARBA00022827"/>
    </source>
</evidence>
<dbReference type="InterPro" id="IPR016166">
    <property type="entry name" value="FAD-bd_PCMH"/>
</dbReference>
<dbReference type="GO" id="GO:0005829">
    <property type="term" value="C:cytosol"/>
    <property type="evidence" value="ECO:0007669"/>
    <property type="project" value="TreeGrafter"/>
</dbReference>
<feature type="active site" description="Proton donor" evidence="16">
    <location>
        <position position="220"/>
    </location>
</feature>
<reference evidence="18" key="1">
    <citation type="submission" date="2020-04" db="EMBL/GenBank/DDBJ databases">
        <authorList>
            <person name="Zhang T."/>
        </authorList>
    </citation>
    <scope>NUCLEOTIDE SEQUENCE</scope>
    <source>
        <strain evidence="18">HKST-UBA11</strain>
    </source>
</reference>
<keyword evidence="8 16" id="KW-0274">FAD</keyword>
<dbReference type="Gene3D" id="3.30.43.10">
    <property type="entry name" value="Uridine Diphospho-n-acetylenolpyruvylglucosamine Reductase, domain 2"/>
    <property type="match status" value="1"/>
</dbReference>
<evidence type="ECO:0000313" key="18">
    <source>
        <dbReference type="EMBL" id="MCA9385832.1"/>
    </source>
</evidence>
<feature type="active site" evidence="16">
    <location>
        <position position="307"/>
    </location>
</feature>
<reference evidence="18" key="2">
    <citation type="journal article" date="2021" name="Microbiome">
        <title>Successional dynamics and alternative stable states in a saline activated sludge microbial community over 9 years.</title>
        <authorList>
            <person name="Wang Y."/>
            <person name="Ye J."/>
            <person name="Ju F."/>
            <person name="Liu L."/>
            <person name="Boyd J.A."/>
            <person name="Deng Y."/>
            <person name="Parks D.H."/>
            <person name="Jiang X."/>
            <person name="Yin X."/>
            <person name="Woodcroft B.J."/>
            <person name="Tyson G.W."/>
            <person name="Hugenholtz P."/>
            <person name="Polz M.F."/>
            <person name="Zhang T."/>
        </authorList>
    </citation>
    <scope>NUCLEOTIDE SEQUENCE</scope>
    <source>
        <strain evidence="18">HKST-UBA11</strain>
    </source>
</reference>
<sequence>MNIQQGVSLKDKNWFQTGGTAEHYAEVKSREEFMSAADFARENHYPVFVLGEGANILISDEGYRGLVVRPVPGESPEILQSKQESGYEYVECMAGFQFQKLIDFCLDNNLLGIEEFSGIPGTVGGSVYINIHYFEFLLSDFFVGGTVLDIESGDISFHEAGWFDFGYDTSKLQNSHYVLVDAKFRVKKTTDLETAYAKGRRDEIMRHRANRYPGSHTCGSFFRNFTESDDVYEKLPVVNGRKMIYVAYYLDKIGVKGSLQVGDAIVSSRHANMLVNQGNATSEDVINLAREMQQLVKDQFGFIPQPECQLIGFNEYPLLTS</sequence>
<name>A0A955L838_9BACT</name>
<dbReference type="InterPro" id="IPR003170">
    <property type="entry name" value="MurB"/>
</dbReference>
<keyword evidence="10 16" id="KW-0133">Cell shape</keyword>
<comment type="function">
    <text evidence="2 16">Cell wall formation.</text>
</comment>
<keyword evidence="9 16" id="KW-0521">NADP</keyword>
<accession>A0A955L838</accession>
<proteinExistence type="inferred from homology"/>
<evidence type="ECO:0000313" key="19">
    <source>
        <dbReference type="Proteomes" id="UP000754563"/>
    </source>
</evidence>
<dbReference type="GO" id="GO:0008762">
    <property type="term" value="F:UDP-N-acetylmuramate dehydrogenase activity"/>
    <property type="evidence" value="ECO:0007669"/>
    <property type="project" value="UniProtKB-UniRule"/>
</dbReference>
<gene>
    <name evidence="16 18" type="primary">murB</name>
    <name evidence="18" type="ORF">KC717_04235</name>
</gene>